<gene>
    <name evidence="2" type="ORF">EJB05_52999</name>
</gene>
<feature type="non-terminal residue" evidence="2">
    <location>
        <position position="1"/>
    </location>
</feature>
<keyword evidence="3" id="KW-1185">Reference proteome</keyword>
<dbReference type="EMBL" id="RWGY01000424">
    <property type="protein sequence ID" value="TVU01544.1"/>
    <property type="molecule type" value="Genomic_DNA"/>
</dbReference>
<organism evidence="2 3">
    <name type="scientific">Eragrostis curvula</name>
    <name type="common">weeping love grass</name>
    <dbReference type="NCBI Taxonomy" id="38414"/>
    <lineage>
        <taxon>Eukaryota</taxon>
        <taxon>Viridiplantae</taxon>
        <taxon>Streptophyta</taxon>
        <taxon>Embryophyta</taxon>
        <taxon>Tracheophyta</taxon>
        <taxon>Spermatophyta</taxon>
        <taxon>Magnoliopsida</taxon>
        <taxon>Liliopsida</taxon>
        <taxon>Poales</taxon>
        <taxon>Poaceae</taxon>
        <taxon>PACMAD clade</taxon>
        <taxon>Chloridoideae</taxon>
        <taxon>Eragrostideae</taxon>
        <taxon>Eragrostidinae</taxon>
        <taxon>Eragrostis</taxon>
    </lineage>
</organism>
<dbReference type="OrthoDB" id="679995at2759"/>
<protein>
    <submittedName>
        <fullName evidence="2">Uncharacterized protein</fullName>
    </submittedName>
</protein>
<evidence type="ECO:0000313" key="3">
    <source>
        <dbReference type="Proteomes" id="UP000324897"/>
    </source>
</evidence>
<comment type="caution">
    <text evidence="2">The sequence shown here is derived from an EMBL/GenBank/DDBJ whole genome shotgun (WGS) entry which is preliminary data.</text>
</comment>
<proteinExistence type="predicted"/>
<dbReference type="Proteomes" id="UP000324897">
    <property type="component" value="Unassembled WGS sequence"/>
</dbReference>
<dbReference type="AlphaFoldDB" id="A0A5J9SRG0"/>
<feature type="compositionally biased region" description="Acidic residues" evidence="1">
    <location>
        <begin position="165"/>
        <end position="186"/>
    </location>
</feature>
<feature type="region of interest" description="Disordered" evidence="1">
    <location>
        <begin position="159"/>
        <end position="187"/>
    </location>
</feature>
<dbReference type="Gramene" id="TVU01544">
    <property type="protein sequence ID" value="TVU01544"/>
    <property type="gene ID" value="EJB05_52999"/>
</dbReference>
<accession>A0A5J9SRG0</accession>
<reference evidence="2 3" key="1">
    <citation type="journal article" date="2019" name="Sci. Rep.">
        <title>A high-quality genome of Eragrostis curvula grass provides insights into Poaceae evolution and supports new strategies to enhance forage quality.</title>
        <authorList>
            <person name="Carballo J."/>
            <person name="Santos B.A.C.M."/>
            <person name="Zappacosta D."/>
            <person name="Garbus I."/>
            <person name="Selva J.P."/>
            <person name="Gallo C.A."/>
            <person name="Diaz A."/>
            <person name="Albertini E."/>
            <person name="Caccamo M."/>
            <person name="Echenique V."/>
        </authorList>
    </citation>
    <scope>NUCLEOTIDE SEQUENCE [LARGE SCALE GENOMIC DNA]</scope>
    <source>
        <strain evidence="3">cv. Victoria</strain>
        <tissue evidence="2">Leaf</tissue>
    </source>
</reference>
<evidence type="ECO:0000313" key="2">
    <source>
        <dbReference type="EMBL" id="TVU01544.1"/>
    </source>
</evidence>
<evidence type="ECO:0000256" key="1">
    <source>
        <dbReference type="SAM" id="MobiDB-lite"/>
    </source>
</evidence>
<name>A0A5J9SRG0_9POAL</name>
<sequence length="383" mass="42007">MSASGAGKSSGPVRKGKVAVRSTPYSAGEIAVKKPSVPKPFVTKITRVNADYLGVVPGAQTCLLQTSLSKAFPDGFFGTVTACNRILGYNNGVKIAIEAAKVFIKCRNEADTNLLASLFATISGRHTIQFVKVKVLEYITEEHDPSLVLEVDVSNERPILHSSSSDDDGSGSDAGSDEEDAADEEPQVLSSASAFTIILRIFEWVALSFCMRTVSPYSKVVAILLVVDSLILLMFFCKCIALEADLMCELLRHGAKPTDDIIEQSSGIRLCALSLLSIKGDQSVFAAAAAMVGIAKEAKTICDWVKKEKKLVKFSSSTHYELEWRFFYTYQIIGCYDNHSAEVFLSFQGQWKTEYILLGILIEQMMLCNICAELKIFWLTKDL</sequence>